<dbReference type="PANTHER" id="PTHR10794">
    <property type="entry name" value="ABHYDROLASE DOMAIN-CONTAINING PROTEIN"/>
    <property type="match status" value="1"/>
</dbReference>
<evidence type="ECO:0000313" key="7">
    <source>
        <dbReference type="Proteomes" id="UP000002051"/>
    </source>
</evidence>
<keyword evidence="7" id="KW-1185">Reference proteome</keyword>
<proteinExistence type="inferred from homology"/>
<dbReference type="Pfam" id="PF00561">
    <property type="entry name" value="Abhydrolase_1"/>
    <property type="match status" value="1"/>
</dbReference>
<organism evidence="4 7">
    <name type="scientific">Medicago truncatula</name>
    <name type="common">Barrel medic</name>
    <name type="synonym">Medicago tribuloides</name>
    <dbReference type="NCBI Taxonomy" id="3880"/>
    <lineage>
        <taxon>Eukaryota</taxon>
        <taxon>Viridiplantae</taxon>
        <taxon>Streptophyta</taxon>
        <taxon>Embryophyta</taxon>
        <taxon>Tracheophyta</taxon>
        <taxon>Spermatophyta</taxon>
        <taxon>Magnoliopsida</taxon>
        <taxon>eudicotyledons</taxon>
        <taxon>Gunneridae</taxon>
        <taxon>Pentapetalae</taxon>
        <taxon>rosids</taxon>
        <taxon>fabids</taxon>
        <taxon>Fabales</taxon>
        <taxon>Fabaceae</taxon>
        <taxon>Papilionoideae</taxon>
        <taxon>50 kb inversion clade</taxon>
        <taxon>NPAAA clade</taxon>
        <taxon>Hologalegina</taxon>
        <taxon>IRL clade</taxon>
        <taxon>Trifolieae</taxon>
        <taxon>Medicago</taxon>
    </lineage>
</organism>
<dbReference type="EMBL" id="CM001217">
    <property type="protein sequence ID" value="KEH43541.1"/>
    <property type="molecule type" value="Genomic_DNA"/>
</dbReference>
<dbReference type="GO" id="GO:0004026">
    <property type="term" value="F:alcohol O-acetyltransferase activity"/>
    <property type="evidence" value="ECO:0007669"/>
    <property type="project" value="UniProtKB-EC"/>
</dbReference>
<evidence type="ECO:0000256" key="2">
    <source>
        <dbReference type="SAM" id="Phobius"/>
    </source>
</evidence>
<dbReference type="PaxDb" id="3880-AES62247"/>
<evidence type="ECO:0000256" key="1">
    <source>
        <dbReference type="ARBA" id="ARBA00010884"/>
    </source>
</evidence>
<dbReference type="InterPro" id="IPR029058">
    <property type="entry name" value="AB_hydrolase_fold"/>
</dbReference>
<dbReference type="HOGENOM" id="CLU_024665_1_0_1"/>
<feature type="transmembrane region" description="Helical" evidence="2">
    <location>
        <begin position="535"/>
        <end position="560"/>
    </location>
</feature>
<dbReference type="OMA" id="HATCVVS"/>
<evidence type="ECO:0000313" key="6">
    <source>
        <dbReference type="EnsemblPlants" id="KEH43541"/>
    </source>
</evidence>
<dbReference type="PANTHER" id="PTHR10794:SF63">
    <property type="entry name" value="ALPHA_BETA HYDROLASE 1, ISOFORM A"/>
    <property type="match status" value="1"/>
</dbReference>
<sequence>MDCNCSHFQPPPSSSSNPYNLLLQSLSLIPINHYLLATAFALTYFLYNFLEIHFLQDLLTGFSGSTVHFTYNSSSVIYDAVVSKCRILHGRYSVTPWLSSPHLQTVFLNFFGNPPTFKYKRQLFNTPDGGTIALDWVINSHDAESAVAKDESNPVVVVIPGLTSDSFSPYLKHLAYHTAKRGWKVVVSNHRGLGGVSITSDCFYNAGWTVDARTVVNYVHKANPRAPLFLIGTSIGANVLIKYLGEDGENIPVAGAVAVCSPWDLLIGDRFITRKRVQKFYDKALAFGLQGYAKLHQPHFSRLANWEGIEKSLSIRDFDNHATRIVGKYETVDTYYRRNSSSIYVQSVSIPLLCISALDDPVCTREAIPWDECRANKNVVLATLKHGGHLAFFEGITASSLWWVRAANEFLDVLLSSNCMHVQKKISAPNKLLDSAIDQGPYVNVSEDGMVAALNNGPTVDNVNQIDARQDKHHDGHDRVPEGSKRDELVTNTNKESVDSSSCIAQTTSAHNPVPLDVVTPFKRYLGQLSRQNRWSIWLLAYIAITTSWPLVGSALHLVFGKRLRNILPRGLVRR</sequence>
<dbReference type="AlphaFoldDB" id="A0A072VPF5"/>
<accession>A0A072VPF5</accession>
<reference evidence="4 7" key="2">
    <citation type="journal article" date="2014" name="BMC Genomics">
        <title>An improved genome release (version Mt4.0) for the model legume Medicago truncatula.</title>
        <authorList>
            <person name="Tang H."/>
            <person name="Krishnakumar V."/>
            <person name="Bidwell S."/>
            <person name="Rosen B."/>
            <person name="Chan A."/>
            <person name="Zhou S."/>
            <person name="Gentzbittel L."/>
            <person name="Childs K.L."/>
            <person name="Yandell M."/>
            <person name="Gundlach H."/>
            <person name="Mayer K.F."/>
            <person name="Schwartz D.C."/>
            <person name="Town C.D."/>
        </authorList>
    </citation>
    <scope>GENOME REANNOTATION</scope>
    <source>
        <strain evidence="4">A17</strain>
        <strain evidence="6 7">cv. Jemalong A17</strain>
    </source>
</reference>
<protein>
    <submittedName>
        <fullName evidence="4">Alpha/beta fold hydrolase</fullName>
    </submittedName>
    <submittedName>
        <fullName evidence="5">Putative alcohol O-acetyltransferase</fullName>
        <ecNumber evidence="5">2.3.1.84</ecNumber>
    </submittedName>
</protein>
<keyword evidence="5" id="KW-0808">Transferase</keyword>
<dbReference type="GO" id="GO:0047372">
    <property type="term" value="F:monoacylglycerol lipase activity"/>
    <property type="evidence" value="ECO:0000318"/>
    <property type="project" value="GO_Central"/>
</dbReference>
<feature type="domain" description="AB hydrolase-1" evidence="3">
    <location>
        <begin position="154"/>
        <end position="395"/>
    </location>
</feature>
<gene>
    <name evidence="6" type="primary">25484954</name>
    <name evidence="4" type="ordered locus">MTR_1g096200</name>
    <name evidence="5" type="ORF">MtrunA17_Chr1g0200391</name>
</gene>
<dbReference type="OrthoDB" id="247542at2759"/>
<dbReference type="EMBL" id="PSQE01000001">
    <property type="protein sequence ID" value="RHN81550.1"/>
    <property type="molecule type" value="Genomic_DNA"/>
</dbReference>
<dbReference type="GO" id="GO:0034338">
    <property type="term" value="F:short-chain carboxylesterase activity"/>
    <property type="evidence" value="ECO:0000318"/>
    <property type="project" value="GO_Central"/>
</dbReference>
<keyword evidence="2" id="KW-0472">Membrane</keyword>
<dbReference type="InterPro" id="IPR000073">
    <property type="entry name" value="AB_hydrolase_1"/>
</dbReference>
<keyword evidence="2" id="KW-0812">Transmembrane</keyword>
<keyword evidence="5" id="KW-0012">Acyltransferase</keyword>
<name>A0A072VPF5_MEDTR</name>
<dbReference type="SUPFAM" id="SSF53474">
    <property type="entry name" value="alpha/beta-Hydrolases"/>
    <property type="match status" value="1"/>
</dbReference>
<comment type="similarity">
    <text evidence="1">Belongs to the AB hydrolase superfamily. AB hydrolase 4 family.</text>
</comment>
<keyword evidence="4" id="KW-0378">Hydrolase</keyword>
<keyword evidence="2" id="KW-1133">Transmembrane helix</keyword>
<reference evidence="4 7" key="1">
    <citation type="journal article" date="2011" name="Nature">
        <title>The Medicago genome provides insight into the evolution of rhizobial symbioses.</title>
        <authorList>
            <person name="Young N.D."/>
            <person name="Debelle F."/>
            <person name="Oldroyd G.E."/>
            <person name="Geurts R."/>
            <person name="Cannon S.B."/>
            <person name="Udvardi M.K."/>
            <person name="Benedito V.A."/>
            <person name="Mayer K.F."/>
            <person name="Gouzy J."/>
            <person name="Schoof H."/>
            <person name="Van de Peer Y."/>
            <person name="Proost S."/>
            <person name="Cook D.R."/>
            <person name="Meyers B.C."/>
            <person name="Spannagl M."/>
            <person name="Cheung F."/>
            <person name="De Mita S."/>
            <person name="Krishnakumar V."/>
            <person name="Gundlach H."/>
            <person name="Zhou S."/>
            <person name="Mudge J."/>
            <person name="Bharti A.K."/>
            <person name="Murray J.D."/>
            <person name="Naoumkina M.A."/>
            <person name="Rosen B."/>
            <person name="Silverstein K.A."/>
            <person name="Tang H."/>
            <person name="Rombauts S."/>
            <person name="Zhao P.X."/>
            <person name="Zhou P."/>
            <person name="Barbe V."/>
            <person name="Bardou P."/>
            <person name="Bechner M."/>
            <person name="Bellec A."/>
            <person name="Berger A."/>
            <person name="Berges H."/>
            <person name="Bidwell S."/>
            <person name="Bisseling T."/>
            <person name="Choisne N."/>
            <person name="Couloux A."/>
            <person name="Denny R."/>
            <person name="Deshpande S."/>
            <person name="Dai X."/>
            <person name="Doyle J.J."/>
            <person name="Dudez A.M."/>
            <person name="Farmer A.D."/>
            <person name="Fouteau S."/>
            <person name="Franken C."/>
            <person name="Gibelin C."/>
            <person name="Gish J."/>
            <person name="Goldstein S."/>
            <person name="Gonzalez A.J."/>
            <person name="Green P.J."/>
            <person name="Hallab A."/>
            <person name="Hartog M."/>
            <person name="Hua A."/>
            <person name="Humphray S.J."/>
            <person name="Jeong D.H."/>
            <person name="Jing Y."/>
            <person name="Jocker A."/>
            <person name="Kenton S.M."/>
            <person name="Kim D.J."/>
            <person name="Klee K."/>
            <person name="Lai H."/>
            <person name="Lang C."/>
            <person name="Lin S."/>
            <person name="Macmil S.L."/>
            <person name="Magdelenat G."/>
            <person name="Matthews L."/>
            <person name="McCorrison J."/>
            <person name="Monaghan E.L."/>
            <person name="Mun J.H."/>
            <person name="Najar F.Z."/>
            <person name="Nicholson C."/>
            <person name="Noirot C."/>
            <person name="O'Bleness M."/>
            <person name="Paule C.R."/>
            <person name="Poulain J."/>
            <person name="Prion F."/>
            <person name="Qin B."/>
            <person name="Qu C."/>
            <person name="Retzel E.F."/>
            <person name="Riddle C."/>
            <person name="Sallet E."/>
            <person name="Samain S."/>
            <person name="Samson N."/>
            <person name="Sanders I."/>
            <person name="Saurat O."/>
            <person name="Scarpelli C."/>
            <person name="Schiex T."/>
            <person name="Segurens B."/>
            <person name="Severin A.J."/>
            <person name="Sherrier D.J."/>
            <person name="Shi R."/>
            <person name="Sims S."/>
            <person name="Singer S.R."/>
            <person name="Sinharoy S."/>
            <person name="Sterck L."/>
            <person name="Viollet A."/>
            <person name="Wang B.B."/>
            <person name="Wang K."/>
            <person name="Wang M."/>
            <person name="Wang X."/>
            <person name="Warfsmann J."/>
            <person name="Weissenbach J."/>
            <person name="White D.D."/>
            <person name="White J.D."/>
            <person name="Wiley G.B."/>
            <person name="Wincker P."/>
            <person name="Xing Y."/>
            <person name="Yang L."/>
            <person name="Yao Z."/>
            <person name="Ying F."/>
            <person name="Zhai J."/>
            <person name="Zhou L."/>
            <person name="Zuber A."/>
            <person name="Denarie J."/>
            <person name="Dixon R.A."/>
            <person name="May G.D."/>
            <person name="Schwartz D.C."/>
            <person name="Rogers J."/>
            <person name="Quetier F."/>
            <person name="Town C.D."/>
            <person name="Roe B.A."/>
        </authorList>
    </citation>
    <scope>NUCLEOTIDE SEQUENCE [LARGE SCALE GENOMIC DNA]</scope>
    <source>
        <strain evidence="4">A17</strain>
        <strain evidence="6 7">cv. Jemalong A17</strain>
    </source>
</reference>
<dbReference type="EC" id="2.3.1.84" evidence="5"/>
<evidence type="ECO:0000313" key="4">
    <source>
        <dbReference type="EMBL" id="KEH43541.1"/>
    </source>
</evidence>
<evidence type="ECO:0000259" key="3">
    <source>
        <dbReference type="Pfam" id="PF00561"/>
    </source>
</evidence>
<dbReference type="EnsemblPlants" id="KEH43541">
    <property type="protein sequence ID" value="KEH43541"/>
    <property type="gene ID" value="MTR_1g096200"/>
</dbReference>
<dbReference type="InterPro" id="IPR050960">
    <property type="entry name" value="AB_hydrolase_4_sf"/>
</dbReference>
<reference evidence="5" key="4">
    <citation type="journal article" date="2018" name="Nat. Plants">
        <title>Whole-genome landscape of Medicago truncatula symbiotic genes.</title>
        <authorList>
            <person name="Pecrix Y."/>
            <person name="Gamas P."/>
            <person name="Carrere S."/>
        </authorList>
    </citation>
    <scope>NUCLEOTIDE SEQUENCE</scope>
    <source>
        <tissue evidence="5">Leaves</tissue>
    </source>
</reference>
<dbReference type="FunFam" id="3.40.50.1820:FF:000071">
    <property type="entry name" value="Embryogenesis-associated protein EMB8"/>
    <property type="match status" value="1"/>
</dbReference>
<dbReference type="GO" id="GO:0006629">
    <property type="term" value="P:lipid metabolic process"/>
    <property type="evidence" value="ECO:0000318"/>
    <property type="project" value="GO_Central"/>
</dbReference>
<dbReference type="Proteomes" id="UP000002051">
    <property type="component" value="Unassembled WGS sequence"/>
</dbReference>
<dbReference type="eggNOG" id="KOG1838">
    <property type="taxonomic scope" value="Eukaryota"/>
</dbReference>
<reference evidence="6" key="3">
    <citation type="submission" date="2015-04" db="UniProtKB">
        <authorList>
            <consortium name="EnsemblPlants"/>
        </authorList>
    </citation>
    <scope>IDENTIFICATION</scope>
    <source>
        <strain evidence="6">cv. Jemalong A17</strain>
    </source>
</reference>
<evidence type="ECO:0000313" key="5">
    <source>
        <dbReference type="EMBL" id="RHN81550.1"/>
    </source>
</evidence>
<dbReference type="Proteomes" id="UP000265566">
    <property type="component" value="Chromosome 1"/>
</dbReference>
<dbReference type="STRING" id="3880.A0A072VPF5"/>
<dbReference type="Gramene" id="rna5615">
    <property type="protein sequence ID" value="RHN81550.1"/>
    <property type="gene ID" value="gene5615"/>
</dbReference>
<dbReference type="Gene3D" id="3.40.50.1820">
    <property type="entry name" value="alpha/beta hydrolase"/>
    <property type="match status" value="1"/>
</dbReference>
<dbReference type="ExpressionAtlas" id="A0A072VPF5">
    <property type="expression patterns" value="differential"/>
</dbReference>